<gene>
    <name evidence="1" type="ORF">HNY73_015679</name>
</gene>
<sequence length="78" mass="8948">MGDREWKFSTELTGIKQHSKVAQLADVFFIPTAEAIEFIGFSRRFEAALEAVVYCKSQTPAGEVFQDGWPKQNQEWLH</sequence>
<reference evidence="1" key="2">
    <citation type="submission" date="2020-06" db="EMBL/GenBank/DDBJ databases">
        <authorList>
            <person name="Sheffer M."/>
        </authorList>
    </citation>
    <scope>NUCLEOTIDE SEQUENCE</scope>
</reference>
<reference evidence="1" key="1">
    <citation type="journal article" date="2020" name="bioRxiv">
        <title>Chromosome-level reference genome of the European wasp spider Argiope bruennichi: a resource for studies on range expansion and evolutionary adaptation.</title>
        <authorList>
            <person name="Sheffer M.M."/>
            <person name="Hoppe A."/>
            <person name="Krehenwinkel H."/>
            <person name="Uhl G."/>
            <person name="Kuss A.W."/>
            <person name="Jensen L."/>
            <person name="Jensen C."/>
            <person name="Gillespie R.G."/>
            <person name="Hoff K.J."/>
            <person name="Prost S."/>
        </authorList>
    </citation>
    <scope>NUCLEOTIDE SEQUENCE</scope>
</reference>
<dbReference type="AlphaFoldDB" id="A0A8T0EHK8"/>
<accession>A0A8T0EHK8</accession>
<dbReference type="EMBL" id="JABXBU010002227">
    <property type="protein sequence ID" value="KAF8772974.1"/>
    <property type="molecule type" value="Genomic_DNA"/>
</dbReference>
<comment type="caution">
    <text evidence="1">The sequence shown here is derived from an EMBL/GenBank/DDBJ whole genome shotgun (WGS) entry which is preliminary data.</text>
</comment>
<proteinExistence type="predicted"/>
<keyword evidence="2" id="KW-1185">Reference proteome</keyword>
<protein>
    <submittedName>
        <fullName evidence="1">Uncharacterized protein</fullName>
    </submittedName>
</protein>
<dbReference type="Proteomes" id="UP000807504">
    <property type="component" value="Unassembled WGS sequence"/>
</dbReference>
<evidence type="ECO:0000313" key="2">
    <source>
        <dbReference type="Proteomes" id="UP000807504"/>
    </source>
</evidence>
<name>A0A8T0EHK8_ARGBR</name>
<organism evidence="1 2">
    <name type="scientific">Argiope bruennichi</name>
    <name type="common">Wasp spider</name>
    <name type="synonym">Aranea bruennichi</name>
    <dbReference type="NCBI Taxonomy" id="94029"/>
    <lineage>
        <taxon>Eukaryota</taxon>
        <taxon>Metazoa</taxon>
        <taxon>Ecdysozoa</taxon>
        <taxon>Arthropoda</taxon>
        <taxon>Chelicerata</taxon>
        <taxon>Arachnida</taxon>
        <taxon>Araneae</taxon>
        <taxon>Araneomorphae</taxon>
        <taxon>Entelegynae</taxon>
        <taxon>Araneoidea</taxon>
        <taxon>Araneidae</taxon>
        <taxon>Argiope</taxon>
    </lineage>
</organism>
<evidence type="ECO:0000313" key="1">
    <source>
        <dbReference type="EMBL" id="KAF8772974.1"/>
    </source>
</evidence>